<evidence type="ECO:0000313" key="1">
    <source>
        <dbReference type="EMBL" id="GEC29085.1"/>
    </source>
</evidence>
<evidence type="ECO:0000313" key="2">
    <source>
        <dbReference type="Proteomes" id="UP000320693"/>
    </source>
</evidence>
<comment type="caution">
    <text evidence="1">The sequence shown here is derived from an EMBL/GenBank/DDBJ whole genome shotgun (WGS) entry which is preliminary data.</text>
</comment>
<proteinExistence type="predicted"/>
<organism evidence="1 2">
    <name type="scientific">Pseudonocardia saturnea</name>
    <dbReference type="NCBI Taxonomy" id="33909"/>
    <lineage>
        <taxon>Bacteria</taxon>
        <taxon>Bacillati</taxon>
        <taxon>Actinomycetota</taxon>
        <taxon>Actinomycetes</taxon>
        <taxon>Pseudonocardiales</taxon>
        <taxon>Pseudonocardiaceae</taxon>
        <taxon>Pseudonocardia</taxon>
    </lineage>
</organism>
<sequence>MAGQRREKPPFQPLVSVVDAVEGVLSEAPVVHPGHHALYAIAIALAQKLDEGAGMATAAVAAELRATLADLLVTEESDDDADAWLRDLSTPVGDPTTP</sequence>
<accession>A0ABQ0S848</accession>
<reference evidence="1 2" key="1">
    <citation type="submission" date="2019-06" db="EMBL/GenBank/DDBJ databases">
        <title>Whole genome shotgun sequence of Pseudonocardia saturnea NBRC 14499.</title>
        <authorList>
            <person name="Hosoyama A."/>
            <person name="Uohara A."/>
            <person name="Ohji S."/>
            <person name="Ichikawa N."/>
        </authorList>
    </citation>
    <scope>NUCLEOTIDE SEQUENCE [LARGE SCALE GENOMIC DNA]</scope>
    <source>
        <strain evidence="1 2">NBRC 14499</strain>
    </source>
</reference>
<dbReference type="Proteomes" id="UP000320693">
    <property type="component" value="Unassembled WGS sequence"/>
</dbReference>
<protein>
    <submittedName>
        <fullName evidence="1">Uncharacterized protein</fullName>
    </submittedName>
</protein>
<dbReference type="EMBL" id="BJNH01000104">
    <property type="protein sequence ID" value="GEC29085.1"/>
    <property type="molecule type" value="Genomic_DNA"/>
</dbReference>
<name>A0ABQ0S848_9PSEU</name>
<gene>
    <name evidence="1" type="ORF">PSA01_61140</name>
</gene>
<keyword evidence="2" id="KW-1185">Reference proteome</keyword>